<feature type="region of interest" description="Disordered" evidence="3">
    <location>
        <begin position="1"/>
        <end position="39"/>
    </location>
</feature>
<evidence type="ECO:0008006" key="6">
    <source>
        <dbReference type="Google" id="ProtNLM"/>
    </source>
</evidence>
<dbReference type="GO" id="GO:0006310">
    <property type="term" value="P:DNA recombination"/>
    <property type="evidence" value="ECO:0007669"/>
    <property type="project" value="UniProtKB-KW"/>
</dbReference>
<dbReference type="OrthoDB" id="2678913at2759"/>
<feature type="region of interest" description="Disordered" evidence="3">
    <location>
        <begin position="56"/>
        <end position="75"/>
    </location>
</feature>
<evidence type="ECO:0000256" key="3">
    <source>
        <dbReference type="SAM" id="MobiDB-lite"/>
    </source>
</evidence>
<dbReference type="GO" id="GO:0015074">
    <property type="term" value="P:DNA integration"/>
    <property type="evidence" value="ECO:0007669"/>
    <property type="project" value="InterPro"/>
</dbReference>
<dbReference type="InterPro" id="IPR010998">
    <property type="entry name" value="Integrase_recombinase_N"/>
</dbReference>
<gene>
    <name evidence="4" type="ORF">DFP72DRAFT_825545</name>
</gene>
<dbReference type="AlphaFoldDB" id="A0A8H6HDS8"/>
<dbReference type="EMBL" id="JACGCI010000118">
    <property type="protein sequence ID" value="KAF6744550.1"/>
    <property type="molecule type" value="Genomic_DNA"/>
</dbReference>
<sequence>MSLARRTQPTTHHEAFTVPPTSSYHEFPSHQNSRCTSSTSTSLTWQLSSAFYAKDGRRNQLQKNDETSTAVPTPRALTRTRDSTVGVTRRSAASTTRHGGQHRYLPAVTTSTSRLRPSGVAARDRLRLWTPIGARNTLDEHGRPTNLTGKDLEQILSVLEKVWAEGTREVYGSGLLTFHIFCDSRGVAEQQRAPAPSIIVAAFISDMAGVYAASTIRNYVFGVRAWHILHGLKWEMNESEIEGLLKAASTMAPPPRKKRQPYTVDYISALRCGLDLTTEPLHIAVFACLTTTFYTAARLGEFTVKTLTGLKSFKPTEHITPADVRVEVDDKGLRSTVFRLPWTKTSATGEEVSWSAQDGDTDPDAALKLHMRVNSPLAIGPLFAYKDKSGRMKALTKAKFIQVVHAAADKVGLEHLQGHDIRIGLTLEYLLQGVPFDVMKVKGRWASDAFQLYLRKHVQILAPYMQARSHEHEEFVRITMPPVRRR</sequence>
<organism evidence="4 5">
    <name type="scientific">Ephemerocybe angulata</name>
    <dbReference type="NCBI Taxonomy" id="980116"/>
    <lineage>
        <taxon>Eukaryota</taxon>
        <taxon>Fungi</taxon>
        <taxon>Dikarya</taxon>
        <taxon>Basidiomycota</taxon>
        <taxon>Agaricomycotina</taxon>
        <taxon>Agaricomycetes</taxon>
        <taxon>Agaricomycetidae</taxon>
        <taxon>Agaricales</taxon>
        <taxon>Agaricineae</taxon>
        <taxon>Psathyrellaceae</taxon>
        <taxon>Ephemerocybe</taxon>
    </lineage>
</organism>
<dbReference type="PANTHER" id="PTHR34605">
    <property type="entry name" value="PHAGE_INTEGRASE DOMAIN-CONTAINING PROTEIN"/>
    <property type="match status" value="1"/>
</dbReference>
<feature type="region of interest" description="Disordered" evidence="3">
    <location>
        <begin position="80"/>
        <end position="101"/>
    </location>
</feature>
<evidence type="ECO:0000313" key="4">
    <source>
        <dbReference type="EMBL" id="KAF6744550.1"/>
    </source>
</evidence>
<keyword evidence="1" id="KW-0238">DNA-binding</keyword>
<dbReference type="GO" id="GO:0003677">
    <property type="term" value="F:DNA binding"/>
    <property type="evidence" value="ECO:0007669"/>
    <property type="project" value="UniProtKB-KW"/>
</dbReference>
<dbReference type="SUPFAM" id="SSF56349">
    <property type="entry name" value="DNA breaking-rejoining enzymes"/>
    <property type="match status" value="1"/>
</dbReference>
<comment type="caution">
    <text evidence="4">The sequence shown here is derived from an EMBL/GenBank/DDBJ whole genome shotgun (WGS) entry which is preliminary data.</text>
</comment>
<evidence type="ECO:0000256" key="2">
    <source>
        <dbReference type="ARBA" id="ARBA00023172"/>
    </source>
</evidence>
<evidence type="ECO:0000256" key="1">
    <source>
        <dbReference type="ARBA" id="ARBA00023125"/>
    </source>
</evidence>
<protein>
    <recommendedName>
        <fullName evidence="6">DNA breaking-rejoining enzyme</fullName>
    </recommendedName>
</protein>
<dbReference type="Gene3D" id="1.10.150.130">
    <property type="match status" value="1"/>
</dbReference>
<feature type="compositionally biased region" description="Polar residues" evidence="3">
    <location>
        <begin position="1"/>
        <end position="10"/>
    </location>
</feature>
<dbReference type="InterPro" id="IPR013762">
    <property type="entry name" value="Integrase-like_cat_sf"/>
</dbReference>
<evidence type="ECO:0000313" key="5">
    <source>
        <dbReference type="Proteomes" id="UP000521943"/>
    </source>
</evidence>
<dbReference type="InterPro" id="IPR011010">
    <property type="entry name" value="DNA_brk_join_enz"/>
</dbReference>
<keyword evidence="2" id="KW-0233">DNA recombination</keyword>
<keyword evidence="5" id="KW-1185">Reference proteome</keyword>
<accession>A0A8H6HDS8</accession>
<dbReference type="Gene3D" id="1.10.443.10">
    <property type="entry name" value="Intergrase catalytic core"/>
    <property type="match status" value="1"/>
</dbReference>
<name>A0A8H6HDS8_9AGAR</name>
<reference evidence="4 5" key="1">
    <citation type="submission" date="2020-07" db="EMBL/GenBank/DDBJ databases">
        <title>Comparative genomics of pyrophilous fungi reveals a link between fire events and developmental genes.</title>
        <authorList>
            <consortium name="DOE Joint Genome Institute"/>
            <person name="Steindorff A.S."/>
            <person name="Carver A."/>
            <person name="Calhoun S."/>
            <person name="Stillman K."/>
            <person name="Liu H."/>
            <person name="Lipzen A."/>
            <person name="Pangilinan J."/>
            <person name="Labutti K."/>
            <person name="Bruns T.D."/>
            <person name="Grigoriev I.V."/>
        </authorList>
    </citation>
    <scope>NUCLEOTIDE SEQUENCE [LARGE SCALE GENOMIC DNA]</scope>
    <source>
        <strain evidence="4 5">CBS 144469</strain>
    </source>
</reference>
<feature type="compositionally biased region" description="Polar residues" evidence="3">
    <location>
        <begin position="83"/>
        <end position="98"/>
    </location>
</feature>
<feature type="compositionally biased region" description="Polar residues" evidence="3">
    <location>
        <begin position="19"/>
        <end position="35"/>
    </location>
</feature>
<dbReference type="Proteomes" id="UP000521943">
    <property type="component" value="Unassembled WGS sequence"/>
</dbReference>
<feature type="compositionally biased region" description="Basic and acidic residues" evidence="3">
    <location>
        <begin position="56"/>
        <end position="66"/>
    </location>
</feature>
<dbReference type="SUPFAM" id="SSF47823">
    <property type="entry name" value="lambda integrase-like, N-terminal domain"/>
    <property type="match status" value="1"/>
</dbReference>
<proteinExistence type="predicted"/>
<dbReference type="PANTHER" id="PTHR34605:SF3">
    <property type="entry name" value="P CELL-TYPE AGGLUTINATION PROTEIN MAP4-LIKE-RELATED"/>
    <property type="match status" value="1"/>
</dbReference>
<dbReference type="InterPro" id="IPR052925">
    <property type="entry name" value="Phage_Integrase-like_Recomb"/>
</dbReference>